<keyword evidence="3 7" id="KW-0812">Transmembrane</keyword>
<dbReference type="HOGENOM" id="CLU_001265_54_5_1"/>
<evidence type="ECO:0000256" key="6">
    <source>
        <dbReference type="SAM" id="MobiDB-lite"/>
    </source>
</evidence>
<dbReference type="PANTHER" id="PTHR23504:SF8">
    <property type="entry name" value="TRANSPORTER, PUTATIVE (AFU_ORTHOLOGUE AFUA_1G03730)-RELATED"/>
    <property type="match status" value="1"/>
</dbReference>
<feature type="transmembrane region" description="Helical" evidence="7">
    <location>
        <begin position="293"/>
        <end position="314"/>
    </location>
</feature>
<feature type="transmembrane region" description="Helical" evidence="7">
    <location>
        <begin position="469"/>
        <end position="494"/>
    </location>
</feature>
<feature type="transmembrane region" description="Helical" evidence="7">
    <location>
        <begin position="406"/>
        <end position="428"/>
    </location>
</feature>
<keyword evidence="4 7" id="KW-1133">Transmembrane helix</keyword>
<evidence type="ECO:0000256" key="7">
    <source>
        <dbReference type="SAM" id="Phobius"/>
    </source>
</evidence>
<evidence type="ECO:0000256" key="5">
    <source>
        <dbReference type="ARBA" id="ARBA00023136"/>
    </source>
</evidence>
<evidence type="ECO:0000256" key="1">
    <source>
        <dbReference type="ARBA" id="ARBA00004141"/>
    </source>
</evidence>
<keyword evidence="2" id="KW-0813">Transport</keyword>
<feature type="transmembrane region" description="Helical" evidence="7">
    <location>
        <begin position="52"/>
        <end position="72"/>
    </location>
</feature>
<dbReference type="OrthoDB" id="10262656at2759"/>
<dbReference type="Pfam" id="PF07690">
    <property type="entry name" value="MFS_1"/>
    <property type="match status" value="2"/>
</dbReference>
<evidence type="ECO:0000256" key="2">
    <source>
        <dbReference type="ARBA" id="ARBA00022448"/>
    </source>
</evidence>
<reference evidence="9 10" key="1">
    <citation type="submission" date="2013-03" db="EMBL/GenBank/DDBJ databases">
        <title>The Genome Sequence of Phialophora europaea CBS 101466.</title>
        <authorList>
            <consortium name="The Broad Institute Genomics Platform"/>
            <person name="Cuomo C."/>
            <person name="de Hoog S."/>
            <person name="Gorbushina A."/>
            <person name="Walker B."/>
            <person name="Young S.K."/>
            <person name="Zeng Q."/>
            <person name="Gargeya S."/>
            <person name="Fitzgerald M."/>
            <person name="Haas B."/>
            <person name="Abouelleil A."/>
            <person name="Allen A.W."/>
            <person name="Alvarado L."/>
            <person name="Arachchi H.M."/>
            <person name="Berlin A.M."/>
            <person name="Chapman S.B."/>
            <person name="Gainer-Dewar J."/>
            <person name="Goldberg J."/>
            <person name="Griggs A."/>
            <person name="Gujja S."/>
            <person name="Hansen M."/>
            <person name="Howarth C."/>
            <person name="Imamovic A."/>
            <person name="Ireland A."/>
            <person name="Larimer J."/>
            <person name="McCowan C."/>
            <person name="Murphy C."/>
            <person name="Pearson M."/>
            <person name="Poon T.W."/>
            <person name="Priest M."/>
            <person name="Roberts A."/>
            <person name="Saif S."/>
            <person name="Shea T."/>
            <person name="Sisk P."/>
            <person name="Sykes S."/>
            <person name="Wortman J."/>
            <person name="Nusbaum C."/>
            <person name="Birren B."/>
        </authorList>
    </citation>
    <scope>NUCLEOTIDE SEQUENCE [LARGE SCALE GENOMIC DNA]</scope>
    <source>
        <strain evidence="9 10">CBS 101466</strain>
    </source>
</reference>
<feature type="compositionally biased region" description="Basic and acidic residues" evidence="6">
    <location>
        <begin position="561"/>
        <end position="571"/>
    </location>
</feature>
<feature type="region of interest" description="Disordered" evidence="6">
    <location>
        <begin position="503"/>
        <end position="541"/>
    </location>
</feature>
<dbReference type="Gene3D" id="1.20.1250.20">
    <property type="entry name" value="MFS general substrate transporter like domains"/>
    <property type="match status" value="1"/>
</dbReference>
<dbReference type="Proteomes" id="UP000030752">
    <property type="component" value="Unassembled WGS sequence"/>
</dbReference>
<dbReference type="AlphaFoldDB" id="W2RP32"/>
<dbReference type="GeneID" id="19974440"/>
<gene>
    <name evidence="9" type="ORF">HMPREF1541_07101</name>
</gene>
<feature type="transmembrane region" description="Helical" evidence="7">
    <location>
        <begin position="343"/>
        <end position="362"/>
    </location>
</feature>
<evidence type="ECO:0000256" key="3">
    <source>
        <dbReference type="ARBA" id="ARBA00022692"/>
    </source>
</evidence>
<evidence type="ECO:0000313" key="10">
    <source>
        <dbReference type="Proteomes" id="UP000030752"/>
    </source>
</evidence>
<dbReference type="EMBL" id="KB822723">
    <property type="protein sequence ID" value="ETN37479.1"/>
    <property type="molecule type" value="Genomic_DNA"/>
</dbReference>
<feature type="compositionally biased region" description="Polar residues" evidence="6">
    <location>
        <begin position="525"/>
        <end position="541"/>
    </location>
</feature>
<dbReference type="eggNOG" id="KOG2615">
    <property type="taxonomic scope" value="Eukaryota"/>
</dbReference>
<evidence type="ECO:0000256" key="4">
    <source>
        <dbReference type="ARBA" id="ARBA00022989"/>
    </source>
</evidence>
<feature type="transmembrane region" description="Helical" evidence="7">
    <location>
        <begin position="84"/>
        <end position="109"/>
    </location>
</feature>
<keyword evidence="5 7" id="KW-0472">Membrane</keyword>
<dbReference type="InterPro" id="IPR020846">
    <property type="entry name" value="MFS_dom"/>
</dbReference>
<dbReference type="FunCoup" id="W2RP32">
    <property type="interactions" value="69"/>
</dbReference>
<feature type="transmembrane region" description="Helical" evidence="7">
    <location>
        <begin position="440"/>
        <end position="463"/>
    </location>
</feature>
<dbReference type="CDD" id="cd17330">
    <property type="entry name" value="MFS_SLC46_TetA_like"/>
    <property type="match status" value="1"/>
</dbReference>
<organism evidence="9 10">
    <name type="scientific">Cyphellophora europaea (strain CBS 101466)</name>
    <name type="common">Phialophora europaea</name>
    <dbReference type="NCBI Taxonomy" id="1220924"/>
    <lineage>
        <taxon>Eukaryota</taxon>
        <taxon>Fungi</taxon>
        <taxon>Dikarya</taxon>
        <taxon>Ascomycota</taxon>
        <taxon>Pezizomycotina</taxon>
        <taxon>Eurotiomycetes</taxon>
        <taxon>Chaetothyriomycetidae</taxon>
        <taxon>Chaetothyriales</taxon>
        <taxon>Cyphellophoraceae</taxon>
        <taxon>Cyphellophora</taxon>
    </lineage>
</organism>
<dbReference type="VEuPathDB" id="FungiDB:HMPREF1541_07101"/>
<dbReference type="SUPFAM" id="SSF103473">
    <property type="entry name" value="MFS general substrate transporter"/>
    <property type="match status" value="1"/>
</dbReference>
<name>W2RP32_CYPE1</name>
<dbReference type="InterPro" id="IPR011701">
    <property type="entry name" value="MFS"/>
</dbReference>
<comment type="subcellular location">
    <subcellularLocation>
        <location evidence="1">Membrane</location>
        <topology evidence="1">Multi-pass membrane protein</topology>
    </subcellularLocation>
</comment>
<evidence type="ECO:0000259" key="8">
    <source>
        <dbReference type="PROSITE" id="PS50850"/>
    </source>
</evidence>
<dbReference type="RefSeq" id="XP_008719648.1">
    <property type="nucleotide sequence ID" value="XM_008721426.1"/>
</dbReference>
<dbReference type="InterPro" id="IPR036259">
    <property type="entry name" value="MFS_trans_sf"/>
</dbReference>
<feature type="region of interest" description="Disordered" evidence="6">
    <location>
        <begin position="595"/>
        <end position="629"/>
    </location>
</feature>
<feature type="transmembrane region" description="Helical" evidence="7">
    <location>
        <begin position="144"/>
        <end position="165"/>
    </location>
</feature>
<dbReference type="PROSITE" id="PS50850">
    <property type="entry name" value="MFS"/>
    <property type="match status" value="1"/>
</dbReference>
<accession>W2RP32</accession>
<feature type="domain" description="Major facilitator superfamily (MFS) profile" evidence="8">
    <location>
        <begin position="13"/>
        <end position="498"/>
    </location>
</feature>
<protein>
    <recommendedName>
        <fullName evidence="8">Major facilitator superfamily (MFS) profile domain-containing protein</fullName>
    </recommendedName>
</protein>
<dbReference type="InParanoid" id="W2RP32"/>
<feature type="transmembrane region" description="Helical" evidence="7">
    <location>
        <begin position="374"/>
        <end position="394"/>
    </location>
</feature>
<feature type="transmembrane region" description="Helical" evidence="7">
    <location>
        <begin position="185"/>
        <end position="207"/>
    </location>
</feature>
<keyword evidence="10" id="KW-1185">Reference proteome</keyword>
<dbReference type="GO" id="GO:0016020">
    <property type="term" value="C:membrane"/>
    <property type="evidence" value="ECO:0007669"/>
    <property type="project" value="UniProtKB-SubCell"/>
</dbReference>
<feature type="region of interest" description="Disordered" evidence="6">
    <location>
        <begin position="553"/>
        <end position="579"/>
    </location>
</feature>
<evidence type="ECO:0000313" key="9">
    <source>
        <dbReference type="EMBL" id="ETN37479.1"/>
    </source>
</evidence>
<proteinExistence type="predicted"/>
<sequence length="629" mass="69174">MVDKKRPRLPKQQLTILAVCRFAEPVAMTSVYPYIPEMVQSFDVPTDQVAKYAGLMSAVFSLSQAFTGIAWGRASDRFGRKPMILLALSCTMVAGLLFGFSRSLLWAFVARSLQGLSNGNVGIIRTAVAELVTEKELQPRAFSLMPLVWTVGSIFGPAFGGSLVHPVERFPDLFARFDLFKRYPFAFPNVLISTLFLISISCGFLFLRETLEDKRHKRDYGLALGKLLTRSCRKRDRKAWHVDADGDANEPFLAQSASTMSSPTAARRPSFSRPIEKSAGWDQVFTRQSSINLLVYTFLAMHSVAYDQLLPVFMHYPVQSRRDPEVKLPLRFAGGFGIDSSRIGMWFMVYGIYGMCIQFLVFPVMAKRFGVLNCLKLCTVIFPVVYLATPFTALLQTGSAREGGNLVLMLFKGFCAIFSFPCSTILLTNSAASLKVLGTLNGVATSISALGRAAGPAISGWAFTEGVDAGYVLVSWWILALIAIIGAIPVWWLVEMDGFSSAPEEEEDEVDYDESGDMMDGGLDTSGNAVTKDNDSGTNQRYLQDDEGALINEGSPLLLPEDQRSYSDDRRRTSRNSTAVFDEEATENDLRRMPSPIGLGPGIGGRSRRYSSEIGATRSGFGTGGTSYH</sequence>
<dbReference type="PANTHER" id="PTHR23504">
    <property type="entry name" value="MAJOR FACILITATOR SUPERFAMILY DOMAIN-CONTAINING PROTEIN 10"/>
    <property type="match status" value="1"/>
</dbReference>
<feature type="compositionally biased region" description="Acidic residues" evidence="6">
    <location>
        <begin position="503"/>
        <end position="517"/>
    </location>
</feature>
<dbReference type="GO" id="GO:0022857">
    <property type="term" value="F:transmembrane transporter activity"/>
    <property type="evidence" value="ECO:0007669"/>
    <property type="project" value="InterPro"/>
</dbReference>